<dbReference type="AlphaFoldDB" id="A0A5M9K5U4"/>
<accession>A0A5M9K5U4</accession>
<gene>
    <name evidence="2" type="ORF">EYC84_005689</name>
</gene>
<evidence type="ECO:0000256" key="1">
    <source>
        <dbReference type="SAM" id="MobiDB-lite"/>
    </source>
</evidence>
<organism evidence="2 3">
    <name type="scientific">Monilinia fructicola</name>
    <name type="common">Brown rot fungus</name>
    <name type="synonym">Ciboria fructicola</name>
    <dbReference type="NCBI Taxonomy" id="38448"/>
    <lineage>
        <taxon>Eukaryota</taxon>
        <taxon>Fungi</taxon>
        <taxon>Dikarya</taxon>
        <taxon>Ascomycota</taxon>
        <taxon>Pezizomycotina</taxon>
        <taxon>Leotiomycetes</taxon>
        <taxon>Helotiales</taxon>
        <taxon>Sclerotiniaceae</taxon>
        <taxon>Monilinia</taxon>
    </lineage>
</organism>
<name>A0A5M9K5U4_MONFR</name>
<sequence length="125" mass="13863">MITGPYGLVILANNETDVQKVATFLPRIKRTGRTAQSRTNARWHAYGNNMDKNIKVPGTFSSPLDILPKSRHRTLNPLLYPENNPANYKSDCCTSGDHRPNERRDVHASGDGKTTDSLRGTDGLV</sequence>
<keyword evidence="3" id="KW-1185">Reference proteome</keyword>
<proteinExistence type="predicted"/>
<evidence type="ECO:0000313" key="2">
    <source>
        <dbReference type="EMBL" id="KAA8574175.1"/>
    </source>
</evidence>
<feature type="region of interest" description="Disordered" evidence="1">
    <location>
        <begin position="77"/>
        <end position="125"/>
    </location>
</feature>
<protein>
    <submittedName>
        <fullName evidence="2">Uncharacterized protein</fullName>
    </submittedName>
</protein>
<dbReference type="EMBL" id="VICG01000003">
    <property type="protein sequence ID" value="KAA8574175.1"/>
    <property type="molecule type" value="Genomic_DNA"/>
</dbReference>
<reference evidence="2 3" key="1">
    <citation type="submission" date="2019-06" db="EMBL/GenBank/DDBJ databases">
        <title>Genome Sequence of the Brown Rot Fungal Pathogen Monilinia fructicola.</title>
        <authorList>
            <person name="De Miccolis Angelini R.M."/>
            <person name="Landi L."/>
            <person name="Abate D."/>
            <person name="Pollastro S."/>
            <person name="Romanazzi G."/>
            <person name="Faretra F."/>
        </authorList>
    </citation>
    <scope>NUCLEOTIDE SEQUENCE [LARGE SCALE GENOMIC DNA]</scope>
    <source>
        <strain evidence="2 3">Mfrc123</strain>
    </source>
</reference>
<dbReference type="Proteomes" id="UP000322873">
    <property type="component" value="Unassembled WGS sequence"/>
</dbReference>
<feature type="compositionally biased region" description="Basic and acidic residues" evidence="1">
    <location>
        <begin position="96"/>
        <end position="116"/>
    </location>
</feature>
<comment type="caution">
    <text evidence="2">The sequence shown here is derived from an EMBL/GenBank/DDBJ whole genome shotgun (WGS) entry which is preliminary data.</text>
</comment>
<evidence type="ECO:0000313" key="3">
    <source>
        <dbReference type="Proteomes" id="UP000322873"/>
    </source>
</evidence>